<dbReference type="EC" id="2.7.13.3" evidence="2"/>
<dbReference type="EMBL" id="LT629762">
    <property type="protein sequence ID" value="SDT30526.1"/>
    <property type="molecule type" value="Genomic_DNA"/>
</dbReference>
<dbReference type="SMART" id="SM00086">
    <property type="entry name" value="PAC"/>
    <property type="match status" value="2"/>
</dbReference>
<dbReference type="STRING" id="1148509.SAMN05216222_3819"/>
<evidence type="ECO:0000259" key="9">
    <source>
        <dbReference type="PROSITE" id="PS50113"/>
    </source>
</evidence>
<dbReference type="NCBIfam" id="TIGR00229">
    <property type="entry name" value="sensory_box"/>
    <property type="match status" value="1"/>
</dbReference>
<organism evidence="10 11">
    <name type="scientific">Pseudomonas prosekii</name>
    <dbReference type="NCBI Taxonomy" id="1148509"/>
    <lineage>
        <taxon>Bacteria</taxon>
        <taxon>Pseudomonadati</taxon>
        <taxon>Pseudomonadota</taxon>
        <taxon>Gammaproteobacteria</taxon>
        <taxon>Pseudomonadales</taxon>
        <taxon>Pseudomonadaceae</taxon>
        <taxon>Pseudomonas</taxon>
    </lineage>
</organism>
<evidence type="ECO:0000256" key="3">
    <source>
        <dbReference type="ARBA" id="ARBA00022553"/>
    </source>
</evidence>
<keyword evidence="4" id="KW-0418">Kinase</keyword>
<evidence type="ECO:0000256" key="5">
    <source>
        <dbReference type="PROSITE-ProRule" id="PRU00169"/>
    </source>
</evidence>
<dbReference type="InterPro" id="IPR003661">
    <property type="entry name" value="HisK_dim/P_dom"/>
</dbReference>
<dbReference type="SMART" id="SM00387">
    <property type="entry name" value="HATPase_c"/>
    <property type="match status" value="1"/>
</dbReference>
<dbReference type="SMART" id="SM00091">
    <property type="entry name" value="PAS"/>
    <property type="match status" value="3"/>
</dbReference>
<dbReference type="InterPro" id="IPR013655">
    <property type="entry name" value="PAS_fold_3"/>
</dbReference>
<evidence type="ECO:0000256" key="4">
    <source>
        <dbReference type="ARBA" id="ARBA00022777"/>
    </source>
</evidence>
<sequence length="806" mass="88816">MVSFDLPAGGGDMGRLIRETDWSATPLGPRESWPTALKSSLSLMLNSPESMYLVWGDALQLFFNDAYLINLPCEPQVALGAPIHLIWGDAWEQVRPIAQSALEGQASRFENHPITLVREGATELTFWSFSFSPLHGDTGKPEGMFCLVHETTTQVRGTLKLEENEAFTERVLASINDCIKVLDLDARLTFMSEMGKEIMEVSDFNEIRGCPWPDFWQDQGNVDAKAAVQSARDGKSASFMGSARTMGGTLKWWHVQVSPIFGKDGKPEKILSVSRDMTALRNAQDALAKLNESLEQQVVEKTQDRDRIWRLSADLMLVAHFDGRISAINPAWSKTLGWPEEHLINTQFLDLVHPDDLERTIAAMADLKQGENFPAFKNRYRHSDNSYRTISWTAVPDKDFIHAVGRDTQAEEDANEALKLSEEALRQSQKLEAIGQLTGGVAHDFNNLLTVIKSCTDLLNRPALSEERRDKYIRAISGTVERAARLTSQLLAFARRQTLQPEVFNACESVIRIGEMMDTLTGSRISVIINISNEPCFINADGNQFDTALVNMVVNARDAMGGVGELSIKVNTSKLLPAVRSHAERPGNFVTVSISDTGTGISADKLGRIFEPFYTTKGVGQGTGLGLSQVFGFAKQSGGEVLVSSCEGVGSTFTLYLPLVEAVAQHTIVEAPDVTECVAGCAVLVVEDNEDIGIFTSDTLQQLGYTVHWVPGGHEALIALSPNPENFHVVFSDIAMPGMSGIELFERIEALYPWLPVVLTTGYSSEFAKIEHGAQRFELLQKPYSIESLSSLLAKVVKRRASLRSK</sequence>
<evidence type="ECO:0000313" key="11">
    <source>
        <dbReference type="Proteomes" id="UP000198481"/>
    </source>
</evidence>
<feature type="modified residue" description="4-aspartylphosphate" evidence="5">
    <location>
        <position position="733"/>
    </location>
</feature>
<dbReference type="CDD" id="cd00082">
    <property type="entry name" value="HisKA"/>
    <property type="match status" value="1"/>
</dbReference>
<dbReference type="PROSITE" id="PS50112">
    <property type="entry name" value="PAS"/>
    <property type="match status" value="1"/>
</dbReference>
<keyword evidence="4" id="KW-0808">Transferase</keyword>
<dbReference type="InterPro" id="IPR013656">
    <property type="entry name" value="PAS_4"/>
</dbReference>
<dbReference type="PANTHER" id="PTHR43065">
    <property type="entry name" value="SENSOR HISTIDINE KINASE"/>
    <property type="match status" value="1"/>
</dbReference>
<dbReference type="SMART" id="SM00388">
    <property type="entry name" value="HisKA"/>
    <property type="match status" value="1"/>
</dbReference>
<dbReference type="Gene3D" id="1.10.287.130">
    <property type="match status" value="1"/>
</dbReference>
<dbReference type="SUPFAM" id="SSF47384">
    <property type="entry name" value="Homodimeric domain of signal transducing histidine kinase"/>
    <property type="match status" value="1"/>
</dbReference>
<dbReference type="InterPro" id="IPR035965">
    <property type="entry name" value="PAS-like_dom_sf"/>
</dbReference>
<accession>A0A1H1ZBD9</accession>
<dbReference type="InterPro" id="IPR005467">
    <property type="entry name" value="His_kinase_dom"/>
</dbReference>
<dbReference type="InterPro" id="IPR004358">
    <property type="entry name" value="Sig_transdc_His_kin-like_C"/>
</dbReference>
<dbReference type="SUPFAM" id="SSF52172">
    <property type="entry name" value="CheY-like"/>
    <property type="match status" value="1"/>
</dbReference>
<dbReference type="SUPFAM" id="SSF55785">
    <property type="entry name" value="PYP-like sensor domain (PAS domain)"/>
    <property type="match status" value="3"/>
</dbReference>
<dbReference type="InterPro" id="IPR000700">
    <property type="entry name" value="PAS-assoc_C"/>
</dbReference>
<dbReference type="InterPro" id="IPR036890">
    <property type="entry name" value="HATPase_C_sf"/>
</dbReference>
<dbReference type="Gene3D" id="3.40.50.2300">
    <property type="match status" value="1"/>
</dbReference>
<dbReference type="Pfam" id="PF08448">
    <property type="entry name" value="PAS_4"/>
    <property type="match status" value="1"/>
</dbReference>
<dbReference type="PROSITE" id="PS50113">
    <property type="entry name" value="PAC"/>
    <property type="match status" value="1"/>
</dbReference>
<dbReference type="InterPro" id="IPR011006">
    <property type="entry name" value="CheY-like_superfamily"/>
</dbReference>
<name>A0A1H1ZBD9_9PSED</name>
<dbReference type="SMART" id="SM00448">
    <property type="entry name" value="REC"/>
    <property type="match status" value="1"/>
</dbReference>
<dbReference type="Gene3D" id="3.30.450.20">
    <property type="entry name" value="PAS domain"/>
    <property type="match status" value="3"/>
</dbReference>
<dbReference type="Proteomes" id="UP000198481">
    <property type="component" value="Chromosome I"/>
</dbReference>
<feature type="domain" description="Histidine kinase" evidence="6">
    <location>
        <begin position="440"/>
        <end position="661"/>
    </location>
</feature>
<dbReference type="PANTHER" id="PTHR43065:SF49">
    <property type="entry name" value="HISTIDINE KINASE"/>
    <property type="match status" value="1"/>
</dbReference>
<comment type="catalytic activity">
    <reaction evidence="1">
        <text>ATP + protein L-histidine = ADP + protein N-phospho-L-histidine.</text>
        <dbReference type="EC" id="2.7.13.3"/>
    </reaction>
</comment>
<dbReference type="GO" id="GO:0000155">
    <property type="term" value="F:phosphorelay sensor kinase activity"/>
    <property type="evidence" value="ECO:0007669"/>
    <property type="project" value="InterPro"/>
</dbReference>
<dbReference type="InterPro" id="IPR003594">
    <property type="entry name" value="HATPase_dom"/>
</dbReference>
<protein>
    <recommendedName>
        <fullName evidence="2">histidine kinase</fullName>
        <ecNumber evidence="2">2.7.13.3</ecNumber>
    </recommendedName>
</protein>
<evidence type="ECO:0000259" key="6">
    <source>
        <dbReference type="PROSITE" id="PS50109"/>
    </source>
</evidence>
<dbReference type="Pfam" id="PF00512">
    <property type="entry name" value="HisKA"/>
    <property type="match status" value="1"/>
</dbReference>
<feature type="domain" description="PAS" evidence="8">
    <location>
        <begin position="316"/>
        <end position="371"/>
    </location>
</feature>
<evidence type="ECO:0000256" key="1">
    <source>
        <dbReference type="ARBA" id="ARBA00000085"/>
    </source>
</evidence>
<evidence type="ECO:0000256" key="2">
    <source>
        <dbReference type="ARBA" id="ARBA00012438"/>
    </source>
</evidence>
<dbReference type="InterPro" id="IPR001610">
    <property type="entry name" value="PAC"/>
</dbReference>
<dbReference type="AlphaFoldDB" id="A0A1H1ZBD9"/>
<gene>
    <name evidence="10" type="ORF">SAMN05216222_3819</name>
</gene>
<dbReference type="PROSITE" id="PS50110">
    <property type="entry name" value="RESPONSE_REGULATORY"/>
    <property type="match status" value="1"/>
</dbReference>
<dbReference type="CDD" id="cd00130">
    <property type="entry name" value="PAS"/>
    <property type="match status" value="1"/>
</dbReference>
<dbReference type="Pfam" id="PF00072">
    <property type="entry name" value="Response_reg"/>
    <property type="match status" value="1"/>
</dbReference>
<dbReference type="InterPro" id="IPR036097">
    <property type="entry name" value="HisK_dim/P_sf"/>
</dbReference>
<reference evidence="10 11" key="1">
    <citation type="submission" date="2016-10" db="EMBL/GenBank/DDBJ databases">
        <authorList>
            <person name="de Groot N.N."/>
        </authorList>
    </citation>
    <scope>NUCLEOTIDE SEQUENCE [LARGE SCALE GENOMIC DNA]</scope>
    <source>
        <strain evidence="10 11">LMG 26867</strain>
    </source>
</reference>
<dbReference type="Gene3D" id="3.30.565.10">
    <property type="entry name" value="Histidine kinase-like ATPase, C-terminal domain"/>
    <property type="match status" value="1"/>
</dbReference>
<dbReference type="InterPro" id="IPR000014">
    <property type="entry name" value="PAS"/>
</dbReference>
<evidence type="ECO:0000313" key="10">
    <source>
        <dbReference type="EMBL" id="SDT30526.1"/>
    </source>
</evidence>
<dbReference type="PRINTS" id="PR00344">
    <property type="entry name" value="BCTRLSENSOR"/>
</dbReference>
<evidence type="ECO:0000259" key="7">
    <source>
        <dbReference type="PROSITE" id="PS50110"/>
    </source>
</evidence>
<keyword evidence="3 5" id="KW-0597">Phosphoprotein</keyword>
<dbReference type="InterPro" id="IPR001789">
    <property type="entry name" value="Sig_transdc_resp-reg_receiver"/>
</dbReference>
<dbReference type="PROSITE" id="PS50109">
    <property type="entry name" value="HIS_KIN"/>
    <property type="match status" value="1"/>
</dbReference>
<dbReference type="CDD" id="cd00156">
    <property type="entry name" value="REC"/>
    <property type="match status" value="1"/>
</dbReference>
<proteinExistence type="predicted"/>
<dbReference type="Pfam" id="PF02518">
    <property type="entry name" value="HATPase_c"/>
    <property type="match status" value="1"/>
</dbReference>
<feature type="domain" description="Response regulatory" evidence="7">
    <location>
        <begin position="682"/>
        <end position="797"/>
    </location>
</feature>
<dbReference type="SUPFAM" id="SSF55874">
    <property type="entry name" value="ATPase domain of HSP90 chaperone/DNA topoisomerase II/histidine kinase"/>
    <property type="match status" value="1"/>
</dbReference>
<evidence type="ECO:0000259" key="8">
    <source>
        <dbReference type="PROSITE" id="PS50112"/>
    </source>
</evidence>
<feature type="domain" description="PAC" evidence="9">
    <location>
        <begin position="235"/>
        <end position="289"/>
    </location>
</feature>
<dbReference type="Pfam" id="PF08447">
    <property type="entry name" value="PAS_3"/>
    <property type="match status" value="1"/>
</dbReference>